<organism evidence="5 6">
    <name type="scientific">Glonium stellatum</name>
    <dbReference type="NCBI Taxonomy" id="574774"/>
    <lineage>
        <taxon>Eukaryota</taxon>
        <taxon>Fungi</taxon>
        <taxon>Dikarya</taxon>
        <taxon>Ascomycota</taxon>
        <taxon>Pezizomycotina</taxon>
        <taxon>Dothideomycetes</taxon>
        <taxon>Pleosporomycetidae</taxon>
        <taxon>Gloniales</taxon>
        <taxon>Gloniaceae</taxon>
        <taxon>Glonium</taxon>
    </lineage>
</organism>
<dbReference type="InterPro" id="IPR052355">
    <property type="entry name" value="CENP-V-like"/>
</dbReference>
<evidence type="ECO:0000259" key="4">
    <source>
        <dbReference type="PROSITE" id="PS51891"/>
    </source>
</evidence>
<feature type="domain" description="CENP-V/GFA" evidence="4">
    <location>
        <begin position="11"/>
        <end position="170"/>
    </location>
</feature>
<sequence>MTSPVPTRRPYHGSCHCGQTKYIVYLTLPPPTVEADPVPGTTLRIYKCNCSTCLKVGFFHVRLKDAPNDFVLLSPADPESGGLGDYQCFQKRAHWYFCKNCGVRCFIFGGKAETVDIDLEKWLGQESRGKTTKVWRPKGEGWVEGRGSYFSLNATSLEPKQEGLDLREWAEKGWICYLDMLTEKGENRFLEPHEGGIY</sequence>
<dbReference type="GO" id="GO:0016846">
    <property type="term" value="F:carbon-sulfur lyase activity"/>
    <property type="evidence" value="ECO:0007669"/>
    <property type="project" value="InterPro"/>
</dbReference>
<dbReference type="PANTHER" id="PTHR28620:SF1">
    <property type="entry name" value="CENP-V_GFA DOMAIN-CONTAINING PROTEIN"/>
    <property type="match status" value="1"/>
</dbReference>
<dbReference type="Proteomes" id="UP000250140">
    <property type="component" value="Unassembled WGS sequence"/>
</dbReference>
<accession>A0A8E2JS56</accession>
<dbReference type="SUPFAM" id="SSF51316">
    <property type="entry name" value="Mss4-like"/>
    <property type="match status" value="1"/>
</dbReference>
<evidence type="ECO:0000313" key="5">
    <source>
        <dbReference type="EMBL" id="OCL07473.1"/>
    </source>
</evidence>
<protein>
    <recommendedName>
        <fullName evidence="4">CENP-V/GFA domain-containing protein</fullName>
    </recommendedName>
</protein>
<dbReference type="Gene3D" id="2.170.150.70">
    <property type="match status" value="1"/>
</dbReference>
<keyword evidence="2" id="KW-0479">Metal-binding</keyword>
<keyword evidence="3" id="KW-0862">Zinc</keyword>
<gene>
    <name evidence="5" type="ORF">AOQ84DRAFT_58394</name>
</gene>
<evidence type="ECO:0000256" key="1">
    <source>
        <dbReference type="ARBA" id="ARBA00005495"/>
    </source>
</evidence>
<dbReference type="InterPro" id="IPR011057">
    <property type="entry name" value="Mss4-like_sf"/>
</dbReference>
<dbReference type="AlphaFoldDB" id="A0A8E2JS56"/>
<dbReference type="PROSITE" id="PS51891">
    <property type="entry name" value="CENP_V_GFA"/>
    <property type="match status" value="1"/>
</dbReference>
<dbReference type="PANTHER" id="PTHR28620">
    <property type="entry name" value="CENTROMERE PROTEIN V"/>
    <property type="match status" value="1"/>
</dbReference>
<name>A0A8E2JS56_9PEZI</name>
<proteinExistence type="inferred from homology"/>
<comment type="similarity">
    <text evidence="1">Belongs to the Gfa family.</text>
</comment>
<evidence type="ECO:0000256" key="2">
    <source>
        <dbReference type="ARBA" id="ARBA00022723"/>
    </source>
</evidence>
<keyword evidence="6" id="KW-1185">Reference proteome</keyword>
<dbReference type="GO" id="GO:0046872">
    <property type="term" value="F:metal ion binding"/>
    <property type="evidence" value="ECO:0007669"/>
    <property type="project" value="UniProtKB-KW"/>
</dbReference>
<evidence type="ECO:0000313" key="6">
    <source>
        <dbReference type="Proteomes" id="UP000250140"/>
    </source>
</evidence>
<evidence type="ECO:0000256" key="3">
    <source>
        <dbReference type="ARBA" id="ARBA00022833"/>
    </source>
</evidence>
<dbReference type="InterPro" id="IPR006913">
    <property type="entry name" value="CENP-V/GFA"/>
</dbReference>
<dbReference type="OrthoDB" id="3930719at2759"/>
<dbReference type="EMBL" id="KV749864">
    <property type="protein sequence ID" value="OCL07473.1"/>
    <property type="molecule type" value="Genomic_DNA"/>
</dbReference>
<reference evidence="5 6" key="1">
    <citation type="journal article" date="2016" name="Nat. Commun.">
        <title>Ectomycorrhizal ecology is imprinted in the genome of the dominant symbiotic fungus Cenococcum geophilum.</title>
        <authorList>
            <consortium name="DOE Joint Genome Institute"/>
            <person name="Peter M."/>
            <person name="Kohler A."/>
            <person name="Ohm R.A."/>
            <person name="Kuo A."/>
            <person name="Krutzmann J."/>
            <person name="Morin E."/>
            <person name="Arend M."/>
            <person name="Barry K.W."/>
            <person name="Binder M."/>
            <person name="Choi C."/>
            <person name="Clum A."/>
            <person name="Copeland A."/>
            <person name="Grisel N."/>
            <person name="Haridas S."/>
            <person name="Kipfer T."/>
            <person name="LaButti K."/>
            <person name="Lindquist E."/>
            <person name="Lipzen A."/>
            <person name="Maire R."/>
            <person name="Meier B."/>
            <person name="Mihaltcheva S."/>
            <person name="Molinier V."/>
            <person name="Murat C."/>
            <person name="Poggeler S."/>
            <person name="Quandt C.A."/>
            <person name="Sperisen C."/>
            <person name="Tritt A."/>
            <person name="Tisserant E."/>
            <person name="Crous P.W."/>
            <person name="Henrissat B."/>
            <person name="Nehls U."/>
            <person name="Egli S."/>
            <person name="Spatafora J.W."/>
            <person name="Grigoriev I.V."/>
            <person name="Martin F.M."/>
        </authorList>
    </citation>
    <scope>NUCLEOTIDE SEQUENCE [LARGE SCALE GENOMIC DNA]</scope>
    <source>
        <strain evidence="5 6">CBS 207.34</strain>
    </source>
</reference>